<keyword evidence="3" id="KW-1185">Reference proteome</keyword>
<dbReference type="Proteomes" id="UP000726737">
    <property type="component" value="Unassembled WGS sequence"/>
</dbReference>
<feature type="chain" id="PRO_5040145444" evidence="1">
    <location>
        <begin position="27"/>
        <end position="155"/>
    </location>
</feature>
<keyword evidence="1" id="KW-0732">Signal</keyword>
<evidence type="ECO:0000313" key="2">
    <source>
        <dbReference type="EMBL" id="KAG0263088.1"/>
    </source>
</evidence>
<name>A0A9P6QBM2_9FUNG</name>
<comment type="caution">
    <text evidence="2">The sequence shown here is derived from an EMBL/GenBank/DDBJ whole genome shotgun (WGS) entry which is preliminary data.</text>
</comment>
<protein>
    <submittedName>
        <fullName evidence="2">Uncharacterized protein</fullName>
    </submittedName>
</protein>
<proteinExistence type="predicted"/>
<dbReference type="EMBL" id="JAAAJA010000082">
    <property type="protein sequence ID" value="KAG0263088.1"/>
    <property type="molecule type" value="Genomic_DNA"/>
</dbReference>
<reference evidence="2" key="1">
    <citation type="journal article" date="2020" name="Fungal Divers.">
        <title>Resolving the Mortierellaceae phylogeny through synthesis of multi-gene phylogenetics and phylogenomics.</title>
        <authorList>
            <person name="Vandepol N."/>
            <person name="Liber J."/>
            <person name="Desiro A."/>
            <person name="Na H."/>
            <person name="Kennedy M."/>
            <person name="Barry K."/>
            <person name="Grigoriev I.V."/>
            <person name="Miller A.N."/>
            <person name="O'Donnell K."/>
            <person name="Stajich J.E."/>
            <person name="Bonito G."/>
        </authorList>
    </citation>
    <scope>NUCLEOTIDE SEQUENCE</scope>
    <source>
        <strain evidence="2">KOD948</strain>
    </source>
</reference>
<accession>A0A9P6QBM2</accession>
<sequence length="155" mass="17656">MLRRSTAILFLTLCVIFLGLLSPVSAAVIPATDDLQALGQTFQELRKIKGHFDGGEYNTDVDGFGGKKHEVMQQLHAALGEVGIQSTNILSVMGPSDEIPAEILKELKRGEPQVTPPTNFRYLLYKWRGYHDYLWFRINLRTMTIQKSEWHFAYE</sequence>
<feature type="signal peptide" evidence="1">
    <location>
        <begin position="1"/>
        <end position="26"/>
    </location>
</feature>
<evidence type="ECO:0000313" key="3">
    <source>
        <dbReference type="Proteomes" id="UP000726737"/>
    </source>
</evidence>
<dbReference type="AlphaFoldDB" id="A0A9P6QBM2"/>
<dbReference type="OrthoDB" id="5580129at2759"/>
<evidence type="ECO:0000256" key="1">
    <source>
        <dbReference type="SAM" id="SignalP"/>
    </source>
</evidence>
<organism evidence="2 3">
    <name type="scientific">Mortierella polycephala</name>
    <dbReference type="NCBI Taxonomy" id="41804"/>
    <lineage>
        <taxon>Eukaryota</taxon>
        <taxon>Fungi</taxon>
        <taxon>Fungi incertae sedis</taxon>
        <taxon>Mucoromycota</taxon>
        <taxon>Mortierellomycotina</taxon>
        <taxon>Mortierellomycetes</taxon>
        <taxon>Mortierellales</taxon>
        <taxon>Mortierellaceae</taxon>
        <taxon>Mortierella</taxon>
    </lineage>
</organism>
<gene>
    <name evidence="2" type="ORF">BG011_009291</name>
</gene>